<gene>
    <name evidence="1" type="ORF">PS396_09180</name>
</gene>
<feature type="non-terminal residue" evidence="1">
    <location>
        <position position="1"/>
    </location>
</feature>
<sequence>EADTFKQTLTDQLTNLTDQKVDAAIAEIKSYRLASTKIRKQISYNGYWSNLDQSHSGGVYTSSLDTIKNDIDQMAPLVDGVALIFHQYVNGGNLVVLEDLDIFKQAIAYAKSQGLTITGYKFHCLTSVDDIEAYGANKFFADYKANVGKVTSALSEVGVPLVLFNERGDLYGSTSTYAGNVLSVLQDLITDSYTVDISFQSLTDFVNADSRIQSAVDSILINSYARISDKKQGTTLDDVADGIDDNNYALAAYVQSLYPSKPLIMSEFGIKSNWAAFDETWSWDFSAADDDATGTVPYLYLRGLMQSKAIKLFDGVWLWFYADLLKSSAGKEYLQAYKKGVI</sequence>
<dbReference type="Gene3D" id="3.20.20.80">
    <property type="entry name" value="Glycosidases"/>
    <property type="match status" value="1"/>
</dbReference>
<reference evidence="1 2" key="1">
    <citation type="submission" date="2023-02" db="EMBL/GenBank/DDBJ databases">
        <title>The predominant lactic acid bacteria and yeasts involved in the spontaneous fermentation of millet during the production of the traditional porridge Hausa koko in Ghana.</title>
        <authorList>
            <person name="Atter A."/>
            <person name="Diaz M."/>
        </authorList>
    </citation>
    <scope>NUCLEOTIDE SEQUENCE [LARGE SCALE GENOMIC DNA]</scope>
    <source>
        <strain evidence="1 2">FI11552</strain>
    </source>
</reference>
<dbReference type="InterPro" id="IPR017853">
    <property type="entry name" value="GH"/>
</dbReference>
<name>A0ABU7SV14_9LACO</name>
<accession>A0ABU7SV14</accession>
<evidence type="ECO:0000313" key="1">
    <source>
        <dbReference type="EMBL" id="MEE6701923.1"/>
    </source>
</evidence>
<keyword evidence="2" id="KW-1185">Reference proteome</keyword>
<proteinExistence type="predicted"/>
<protein>
    <submittedName>
        <fullName evidence="1">Uncharacterized protein</fullName>
    </submittedName>
</protein>
<organism evidence="1 2">
    <name type="scientific">Limosilactobacillus pontis</name>
    <dbReference type="NCBI Taxonomy" id="35787"/>
    <lineage>
        <taxon>Bacteria</taxon>
        <taxon>Bacillati</taxon>
        <taxon>Bacillota</taxon>
        <taxon>Bacilli</taxon>
        <taxon>Lactobacillales</taxon>
        <taxon>Lactobacillaceae</taxon>
        <taxon>Limosilactobacillus</taxon>
    </lineage>
</organism>
<dbReference type="EMBL" id="JAQSFA010000048">
    <property type="protein sequence ID" value="MEE6701923.1"/>
    <property type="molecule type" value="Genomic_DNA"/>
</dbReference>
<dbReference type="SUPFAM" id="SSF51445">
    <property type="entry name" value="(Trans)glycosidases"/>
    <property type="match status" value="1"/>
</dbReference>
<dbReference type="Proteomes" id="UP001335665">
    <property type="component" value="Unassembled WGS sequence"/>
</dbReference>
<evidence type="ECO:0000313" key="2">
    <source>
        <dbReference type="Proteomes" id="UP001335665"/>
    </source>
</evidence>
<dbReference type="RefSeq" id="WP_331192606.1">
    <property type="nucleotide sequence ID" value="NZ_JAQSFA010000048.1"/>
</dbReference>
<comment type="caution">
    <text evidence="1">The sequence shown here is derived from an EMBL/GenBank/DDBJ whole genome shotgun (WGS) entry which is preliminary data.</text>
</comment>